<keyword evidence="8" id="KW-1185">Reference proteome</keyword>
<feature type="domain" description="Ig-like" evidence="6">
    <location>
        <begin position="119"/>
        <end position="217"/>
    </location>
</feature>
<dbReference type="Proteomes" id="UP001178508">
    <property type="component" value="Chromosome 2"/>
</dbReference>
<dbReference type="PANTHER" id="PTHR24100">
    <property type="entry name" value="BUTYROPHILIN"/>
    <property type="match status" value="1"/>
</dbReference>
<evidence type="ECO:0000256" key="3">
    <source>
        <dbReference type="ARBA" id="ARBA00023319"/>
    </source>
</evidence>
<dbReference type="InterPro" id="IPR013783">
    <property type="entry name" value="Ig-like_fold"/>
</dbReference>
<feature type="chain" id="PRO_5043415581" evidence="5">
    <location>
        <begin position="23"/>
        <end position="264"/>
    </location>
</feature>
<feature type="signal peptide" evidence="5">
    <location>
        <begin position="1"/>
        <end position="22"/>
    </location>
</feature>
<keyword evidence="4" id="KW-0812">Transmembrane</keyword>
<feature type="transmembrane region" description="Helical" evidence="4">
    <location>
        <begin position="226"/>
        <end position="248"/>
    </location>
</feature>
<evidence type="ECO:0000256" key="2">
    <source>
        <dbReference type="ARBA" id="ARBA00023136"/>
    </source>
</evidence>
<dbReference type="EMBL" id="OY660865">
    <property type="protein sequence ID" value="CAJ1051172.1"/>
    <property type="molecule type" value="Genomic_DNA"/>
</dbReference>
<dbReference type="SMART" id="SM00406">
    <property type="entry name" value="IGv"/>
    <property type="match status" value="1"/>
</dbReference>
<dbReference type="InterPro" id="IPR050504">
    <property type="entry name" value="IgSF_BTN/MOG"/>
</dbReference>
<keyword evidence="3" id="KW-0393">Immunoglobulin domain</keyword>
<keyword evidence="5" id="KW-0732">Signal</keyword>
<comment type="subcellular location">
    <subcellularLocation>
        <location evidence="1">Membrane</location>
    </subcellularLocation>
</comment>
<dbReference type="InterPro" id="IPR013106">
    <property type="entry name" value="Ig_V-set"/>
</dbReference>
<evidence type="ECO:0000256" key="1">
    <source>
        <dbReference type="ARBA" id="ARBA00004370"/>
    </source>
</evidence>
<proteinExistence type="predicted"/>
<dbReference type="GO" id="GO:0001817">
    <property type="term" value="P:regulation of cytokine production"/>
    <property type="evidence" value="ECO:0007669"/>
    <property type="project" value="TreeGrafter"/>
</dbReference>
<dbReference type="PROSITE" id="PS50835">
    <property type="entry name" value="IG_LIKE"/>
    <property type="match status" value="2"/>
</dbReference>
<keyword evidence="2 4" id="KW-0472">Membrane</keyword>
<dbReference type="SUPFAM" id="SSF48726">
    <property type="entry name" value="Immunoglobulin"/>
    <property type="match status" value="2"/>
</dbReference>
<dbReference type="InterPro" id="IPR036179">
    <property type="entry name" value="Ig-like_dom_sf"/>
</dbReference>
<evidence type="ECO:0000313" key="8">
    <source>
        <dbReference type="Proteomes" id="UP001178508"/>
    </source>
</evidence>
<reference evidence="7" key="1">
    <citation type="submission" date="2023-08" db="EMBL/GenBank/DDBJ databases">
        <authorList>
            <person name="Alioto T."/>
            <person name="Alioto T."/>
            <person name="Gomez Garrido J."/>
        </authorList>
    </citation>
    <scope>NUCLEOTIDE SEQUENCE</scope>
</reference>
<feature type="domain" description="Ig-like" evidence="6">
    <location>
        <begin position="28"/>
        <end position="111"/>
    </location>
</feature>
<name>A0AAV1EQX5_XYRNO</name>
<dbReference type="GO" id="GO:0009897">
    <property type="term" value="C:external side of plasma membrane"/>
    <property type="evidence" value="ECO:0007669"/>
    <property type="project" value="TreeGrafter"/>
</dbReference>
<gene>
    <name evidence="7" type="ORF">XNOV1_A028169</name>
</gene>
<dbReference type="InterPro" id="IPR007110">
    <property type="entry name" value="Ig-like_dom"/>
</dbReference>
<accession>A0AAV1EQX5</accession>
<dbReference type="GO" id="GO:0005102">
    <property type="term" value="F:signaling receptor binding"/>
    <property type="evidence" value="ECO:0007669"/>
    <property type="project" value="TreeGrafter"/>
</dbReference>
<evidence type="ECO:0000313" key="7">
    <source>
        <dbReference type="EMBL" id="CAJ1051172.1"/>
    </source>
</evidence>
<evidence type="ECO:0000259" key="6">
    <source>
        <dbReference type="PROSITE" id="PS50835"/>
    </source>
</evidence>
<dbReference type="AlphaFoldDB" id="A0AAV1EQX5"/>
<dbReference type="GO" id="GO:0050852">
    <property type="term" value="P:T cell receptor signaling pathway"/>
    <property type="evidence" value="ECO:0007669"/>
    <property type="project" value="TreeGrafter"/>
</dbReference>
<keyword evidence="4" id="KW-1133">Transmembrane helix</keyword>
<dbReference type="Gene3D" id="2.60.40.10">
    <property type="entry name" value="Immunoglobulins"/>
    <property type="match status" value="2"/>
</dbReference>
<evidence type="ECO:0000256" key="5">
    <source>
        <dbReference type="SAM" id="SignalP"/>
    </source>
</evidence>
<evidence type="ECO:0000256" key="4">
    <source>
        <dbReference type="SAM" id="Phobius"/>
    </source>
</evidence>
<organism evidence="7 8">
    <name type="scientific">Xyrichtys novacula</name>
    <name type="common">Pearly razorfish</name>
    <name type="synonym">Hemipteronotus novacula</name>
    <dbReference type="NCBI Taxonomy" id="13765"/>
    <lineage>
        <taxon>Eukaryota</taxon>
        <taxon>Metazoa</taxon>
        <taxon>Chordata</taxon>
        <taxon>Craniata</taxon>
        <taxon>Vertebrata</taxon>
        <taxon>Euteleostomi</taxon>
        <taxon>Actinopterygii</taxon>
        <taxon>Neopterygii</taxon>
        <taxon>Teleostei</taxon>
        <taxon>Neoteleostei</taxon>
        <taxon>Acanthomorphata</taxon>
        <taxon>Eupercaria</taxon>
        <taxon>Labriformes</taxon>
        <taxon>Labridae</taxon>
        <taxon>Xyrichtys</taxon>
    </lineage>
</organism>
<protein>
    <submittedName>
        <fullName evidence="7">Butyrophilin-like protein 1</fullName>
    </submittedName>
</protein>
<sequence>MELLSQIFLCLLTLCGIMFAKGVDLIKVKEDSDVVLPCSLSSKENIESKLFDWKKDGHMEVFMYDGGLIHGTGQDKQFEGRVSHFGDELKNGNASIKISKTKVSDSGSYSCIFPRLQPPQTFNIQLVVGRCLKPSVVALNDTKDWSQLQCVVREAPTKPKVEWRDSSGKTLPAEEPQATERGGSYDIILQTTVTKTDQYSCVVQSGDICDLDRSSISVQICGSSTVPVIIAVFCTLLAVGIVLGVLFAKGCISFEKYVQRDSPL</sequence>
<dbReference type="Pfam" id="PF07686">
    <property type="entry name" value="V-set"/>
    <property type="match status" value="1"/>
</dbReference>